<keyword evidence="1" id="KW-0167">Capsid protein</keyword>
<dbReference type="PANTHER" id="PTHR42866:SF1">
    <property type="entry name" value="SPORE COAT POLYSACCHARIDE BIOSYNTHESIS PROTEIN SPSF"/>
    <property type="match status" value="1"/>
</dbReference>
<reference evidence="1 2" key="1">
    <citation type="submission" date="2019-07" db="EMBL/GenBank/DDBJ databases">
        <title>Draft genome sequences of 15 bacterial species constituting the stable defined intestinal microbiota of the GM15 gnotobiotic mouse model.</title>
        <authorList>
            <person name="Elie C."/>
            <person name="Mathieu A."/>
            <person name="Saliou A."/>
            <person name="Darnaud M."/>
            <person name="Leulier F."/>
            <person name="Tamellini A."/>
        </authorList>
    </citation>
    <scope>NUCLEOTIDE SEQUENCE [LARGE SCALE GENOMIC DNA]</scope>
    <source>
        <strain evidence="2">ASF 502</strain>
    </source>
</reference>
<evidence type="ECO:0000313" key="1">
    <source>
        <dbReference type="EMBL" id="NDO68714.1"/>
    </source>
</evidence>
<dbReference type="Pfam" id="PF02348">
    <property type="entry name" value="CTP_transf_3"/>
    <property type="match status" value="1"/>
</dbReference>
<comment type="caution">
    <text evidence="1">The sequence shown here is derived from an EMBL/GenBank/DDBJ whole genome shotgun (WGS) entry which is preliminary data.</text>
</comment>
<dbReference type="PANTHER" id="PTHR42866">
    <property type="entry name" value="3-DEOXY-MANNO-OCTULOSONATE CYTIDYLYLTRANSFERASE"/>
    <property type="match status" value="1"/>
</dbReference>
<protein>
    <submittedName>
        <fullName evidence="1">Spore coat protein</fullName>
    </submittedName>
</protein>
<dbReference type="InterPro" id="IPR029044">
    <property type="entry name" value="Nucleotide-diphossugar_trans"/>
</dbReference>
<sequence length="257" mass="30274">MKYAAMIQARCGSSRMPNKVLKEISGKPELQWVIERVRRSRLMDEVIVVTSIEKDNLPLIKLCAELGVRVFAGSEEDVLDRYYQAAKLLKPEYVVRITADCPLFDWRYLDMAVKQMEMDTDYMAEITESFPDGEDIEIVKYSVLQKSWKEANLASEREHVTMYIRNHQEQFRIQNLECPIREIGDKRWTLDEDEDYEFISAVYSHFISQGREDFVTEDILAFLEKRPELEQLNAKYRRNEGLLKSLANDRVIQLEEK</sequence>
<dbReference type="Proteomes" id="UP000474104">
    <property type="component" value="Unassembled WGS sequence"/>
</dbReference>
<proteinExistence type="predicted"/>
<dbReference type="EMBL" id="VIRB01000055">
    <property type="protein sequence ID" value="NDO68714.1"/>
    <property type="molecule type" value="Genomic_DNA"/>
</dbReference>
<organism evidence="1 2">
    <name type="scientific">Schaedlerella arabinosiphila</name>
    <dbReference type="NCBI Taxonomy" id="2044587"/>
    <lineage>
        <taxon>Bacteria</taxon>
        <taxon>Bacillati</taxon>
        <taxon>Bacillota</taxon>
        <taxon>Clostridia</taxon>
        <taxon>Lachnospirales</taxon>
        <taxon>Lachnospiraceae</taxon>
        <taxon>Schaedlerella</taxon>
    </lineage>
</organism>
<dbReference type="InterPro" id="IPR003329">
    <property type="entry name" value="Cytidylyl_trans"/>
</dbReference>
<dbReference type="Gene3D" id="3.90.550.10">
    <property type="entry name" value="Spore Coat Polysaccharide Biosynthesis Protein SpsA, Chain A"/>
    <property type="match status" value="1"/>
</dbReference>
<dbReference type="GO" id="GO:0005829">
    <property type="term" value="C:cytosol"/>
    <property type="evidence" value="ECO:0007669"/>
    <property type="project" value="TreeGrafter"/>
</dbReference>
<evidence type="ECO:0000313" key="2">
    <source>
        <dbReference type="Proteomes" id="UP000474104"/>
    </source>
</evidence>
<name>A0A9X5C628_9FIRM</name>
<dbReference type="SUPFAM" id="SSF53448">
    <property type="entry name" value="Nucleotide-diphospho-sugar transferases"/>
    <property type="match status" value="1"/>
</dbReference>
<accession>A0A9X5C628</accession>
<dbReference type="CDD" id="cd02518">
    <property type="entry name" value="GT2_SpsF"/>
    <property type="match status" value="1"/>
</dbReference>
<keyword evidence="1" id="KW-0946">Virion</keyword>
<dbReference type="AlphaFoldDB" id="A0A9X5C628"/>
<gene>
    <name evidence="1" type="ORF">FMM80_08480</name>
</gene>